<accession>A0A0M2UU50</accession>
<protein>
    <submittedName>
        <fullName evidence="1">Uncharacterized protein</fullName>
    </submittedName>
</protein>
<sequence>MDLIEEIKRFPAAKRESIEMLTGEIDKKYEDLHTSLAVLQDSLDSLQLNVRYLLFDLEATKKENAALRKKLEEQGNSK</sequence>
<evidence type="ECO:0000313" key="1">
    <source>
        <dbReference type="EMBL" id="KKO18009.1"/>
    </source>
</evidence>
<evidence type="ECO:0000313" key="2">
    <source>
        <dbReference type="Proteomes" id="UP000034954"/>
    </source>
</evidence>
<dbReference type="EMBL" id="LAQJ01000301">
    <property type="protein sequence ID" value="KKO18009.1"/>
    <property type="molecule type" value="Genomic_DNA"/>
</dbReference>
<name>A0A0M2UU50_9BACT</name>
<dbReference type="AlphaFoldDB" id="A0A0M2UU50"/>
<gene>
    <name evidence="1" type="ORF">BROFUL_03287</name>
</gene>
<organism evidence="1 2">
    <name type="scientific">Candidatus Brocadia fulgida</name>
    <dbReference type="NCBI Taxonomy" id="380242"/>
    <lineage>
        <taxon>Bacteria</taxon>
        <taxon>Pseudomonadati</taxon>
        <taxon>Planctomycetota</taxon>
        <taxon>Candidatus Brocadiia</taxon>
        <taxon>Candidatus Brocadiales</taxon>
        <taxon>Candidatus Brocadiaceae</taxon>
        <taxon>Candidatus Brocadia</taxon>
    </lineage>
</organism>
<keyword evidence="2" id="KW-1185">Reference proteome</keyword>
<comment type="caution">
    <text evidence="1">The sequence shown here is derived from an EMBL/GenBank/DDBJ whole genome shotgun (WGS) entry which is preliminary data.</text>
</comment>
<proteinExistence type="predicted"/>
<dbReference type="Proteomes" id="UP000034954">
    <property type="component" value="Unassembled WGS sequence"/>
</dbReference>
<reference evidence="1 2" key="1">
    <citation type="journal article" date="2013" name="BMC Microbiol.">
        <title>Identification of the type II cytochrome c maturation pathway in anammox bacteria by comparative genomics.</title>
        <authorList>
            <person name="Ferousi C."/>
            <person name="Speth D.R."/>
            <person name="Reimann J."/>
            <person name="Op den Camp H.J."/>
            <person name="Allen J.W."/>
            <person name="Keltjens J.T."/>
            <person name="Jetten M.S."/>
        </authorList>
    </citation>
    <scope>NUCLEOTIDE SEQUENCE [LARGE SCALE GENOMIC DNA]</scope>
    <source>
        <strain evidence="1">RU1</strain>
    </source>
</reference>